<reference evidence="2 3" key="1">
    <citation type="journal article" date="2019" name="Nat. Microbiol.">
        <title>Mediterranean grassland soil C-N compound turnover is dependent on rainfall and depth, and is mediated by genomically divergent microorganisms.</title>
        <authorList>
            <person name="Diamond S."/>
            <person name="Andeer P.F."/>
            <person name="Li Z."/>
            <person name="Crits-Christoph A."/>
            <person name="Burstein D."/>
            <person name="Anantharaman K."/>
            <person name="Lane K.R."/>
            <person name="Thomas B.C."/>
            <person name="Pan C."/>
            <person name="Northen T.R."/>
            <person name="Banfield J.F."/>
        </authorList>
    </citation>
    <scope>NUCLEOTIDE SEQUENCE [LARGE SCALE GENOMIC DNA]</scope>
    <source>
        <strain evidence="2">WS_11</strain>
    </source>
</reference>
<protein>
    <submittedName>
        <fullName evidence="2">DUF4126 family protein</fullName>
    </submittedName>
</protein>
<dbReference type="Proteomes" id="UP000319771">
    <property type="component" value="Unassembled WGS sequence"/>
</dbReference>
<gene>
    <name evidence="2" type="ORF">E6K81_02100</name>
</gene>
<organism evidence="2 3">
    <name type="scientific">Eiseniibacteriota bacterium</name>
    <dbReference type="NCBI Taxonomy" id="2212470"/>
    <lineage>
        <taxon>Bacteria</taxon>
        <taxon>Candidatus Eiseniibacteriota</taxon>
    </lineage>
</organism>
<evidence type="ECO:0000313" key="2">
    <source>
        <dbReference type="EMBL" id="TMQ73936.1"/>
    </source>
</evidence>
<accession>A0A538UDI1</accession>
<dbReference type="Pfam" id="PF13548">
    <property type="entry name" value="DUF4126"/>
    <property type="match status" value="1"/>
</dbReference>
<name>A0A538UDI1_UNCEI</name>
<proteinExistence type="predicted"/>
<evidence type="ECO:0000259" key="1">
    <source>
        <dbReference type="Pfam" id="PF13548"/>
    </source>
</evidence>
<dbReference type="AlphaFoldDB" id="A0A538UDI1"/>
<comment type="caution">
    <text evidence="2">The sequence shown here is derived from an EMBL/GenBank/DDBJ whole genome shotgun (WGS) entry which is preliminary data.</text>
</comment>
<sequence>MHSPEVLAWWYLWLPLLSGVAVAASCGLRAFLPLLALGLAARASLITLRGGAAWLSGDLALI</sequence>
<dbReference type="InterPro" id="IPR025196">
    <property type="entry name" value="DUF4126"/>
</dbReference>
<dbReference type="EMBL" id="VBPB01000029">
    <property type="protein sequence ID" value="TMQ73936.1"/>
    <property type="molecule type" value="Genomic_DNA"/>
</dbReference>
<feature type="domain" description="DUF4126" evidence="1">
    <location>
        <begin position="16"/>
        <end position="62"/>
    </location>
</feature>
<feature type="non-terminal residue" evidence="2">
    <location>
        <position position="62"/>
    </location>
</feature>
<evidence type="ECO:0000313" key="3">
    <source>
        <dbReference type="Proteomes" id="UP000319771"/>
    </source>
</evidence>